<reference evidence="2" key="1">
    <citation type="submission" date="2016-12" db="EMBL/GenBank/DDBJ databases">
        <title>Comparative genomics of four Isosphaeraceae planctomycetes: a common pool of plasmids and glycoside hydrolase genes.</title>
        <authorList>
            <person name="Ivanova A."/>
        </authorList>
    </citation>
    <scope>NUCLEOTIDE SEQUENCE [LARGE SCALE GENOMIC DNA]</scope>
    <source>
        <strain evidence="2">PX4</strain>
    </source>
</reference>
<dbReference type="EMBL" id="CP019082">
    <property type="protein sequence ID" value="APW61563.1"/>
    <property type="molecule type" value="Genomic_DNA"/>
</dbReference>
<evidence type="ECO:0000313" key="2">
    <source>
        <dbReference type="Proteomes" id="UP000186309"/>
    </source>
</evidence>
<dbReference type="SUPFAM" id="SSF56634">
    <property type="entry name" value="Heme-dependent catalase-like"/>
    <property type="match status" value="1"/>
</dbReference>
<dbReference type="CDD" id="cd08152">
    <property type="entry name" value="y4iL_like"/>
    <property type="match status" value="1"/>
</dbReference>
<sequence length="342" mass="38180">MVSGNAKPLGLGQESVPPGEAAEIDKIVAIHLSVTDPNEKPIVPRGQHMKGHGCVKAKFEVAADLPAELRRGVFAEPRSFDAYIRFSNGKGADDRQADAHGMAIKLVGVPGAKLLEDEKDATTQDFILFDNPVFFIKNVADYVPFMEDFRNLKSPGFGLGKVASGLKFLFSQNYIWKMLREAGSKKPDSPLRIAYWSTTPYKLGDAAVKYRATPYLAGAPPVRIVDSPDKLRLAAVDHLRDHEARFDFFVQVQTDPVAMPVEDPTVEWTAPFQKVATIRIPPQEFDTPERRTFGENLSFTPWHALPDHRPLGGINRSRRKIYQAISKQRHELNGVPRREPTE</sequence>
<dbReference type="Proteomes" id="UP000186309">
    <property type="component" value="Chromosome"/>
</dbReference>
<accession>A0A1U7CRQ9</accession>
<organism evidence="1 2">
    <name type="scientific">Paludisphaera borealis</name>
    <dbReference type="NCBI Taxonomy" id="1387353"/>
    <lineage>
        <taxon>Bacteria</taxon>
        <taxon>Pseudomonadati</taxon>
        <taxon>Planctomycetota</taxon>
        <taxon>Planctomycetia</taxon>
        <taxon>Isosphaerales</taxon>
        <taxon>Isosphaeraceae</taxon>
        <taxon>Paludisphaera</taxon>
    </lineage>
</organism>
<proteinExistence type="predicted"/>
<evidence type="ECO:0000313" key="1">
    <source>
        <dbReference type="EMBL" id="APW61563.1"/>
    </source>
</evidence>
<evidence type="ECO:0008006" key="3">
    <source>
        <dbReference type="Google" id="ProtNLM"/>
    </source>
</evidence>
<dbReference type="RefSeq" id="WP_076347012.1">
    <property type="nucleotide sequence ID" value="NZ_CP019082.1"/>
</dbReference>
<protein>
    <recommendedName>
        <fullName evidence="3">Catalase</fullName>
    </recommendedName>
</protein>
<dbReference type="PANTHER" id="PTHR36195:SF4">
    <property type="entry name" value="DOMAIN PROTEIN, PUTATIVE (AFU_ORTHOLOGUE AFUA_5G01990)-RELATED"/>
    <property type="match status" value="1"/>
</dbReference>
<dbReference type="InterPro" id="IPR020835">
    <property type="entry name" value="Catalase_sf"/>
</dbReference>
<dbReference type="Gene3D" id="2.40.180.10">
    <property type="entry name" value="Catalase core domain"/>
    <property type="match status" value="1"/>
</dbReference>
<name>A0A1U7CRQ9_9BACT</name>
<dbReference type="AlphaFoldDB" id="A0A1U7CRQ9"/>
<gene>
    <name evidence="1" type="ORF">BSF38_03081</name>
</gene>
<dbReference type="STRING" id="1387353.BSF38_03081"/>
<dbReference type="PANTHER" id="PTHR36195">
    <property type="entry name" value="DOMAIN PROTEIN, PUTATIVE (AFU_ORTHOLOGUE AFUA_5G01990)-RELATED-RELATED"/>
    <property type="match status" value="1"/>
</dbReference>
<dbReference type="GO" id="GO:0020037">
    <property type="term" value="F:heme binding"/>
    <property type="evidence" value="ECO:0007669"/>
    <property type="project" value="InterPro"/>
</dbReference>
<dbReference type="KEGG" id="pbor:BSF38_03081"/>
<dbReference type="OrthoDB" id="417271at2"/>
<keyword evidence="2" id="KW-1185">Reference proteome</keyword>